<name>A0A0F9BDV8_9ZZZZ</name>
<reference evidence="1" key="1">
    <citation type="journal article" date="2015" name="Nature">
        <title>Complex archaea that bridge the gap between prokaryotes and eukaryotes.</title>
        <authorList>
            <person name="Spang A."/>
            <person name="Saw J.H."/>
            <person name="Jorgensen S.L."/>
            <person name="Zaremba-Niedzwiedzka K."/>
            <person name="Martijn J."/>
            <person name="Lind A.E."/>
            <person name="van Eijk R."/>
            <person name="Schleper C."/>
            <person name="Guy L."/>
            <person name="Ettema T.J."/>
        </authorList>
    </citation>
    <scope>NUCLEOTIDE SEQUENCE</scope>
</reference>
<protein>
    <submittedName>
        <fullName evidence="1">Uncharacterized protein</fullName>
    </submittedName>
</protein>
<sequence length="110" mass="12074">MLQEFIANNNVDEDGLPAGGNVTSTGLSIEWQKGPLGEEGPDRKWPNGAFVETVIAAVLQRIEWYQVVGNDKFACEENANAIDYLRGALDVLDARTKDRQSRGVEGTHQT</sequence>
<gene>
    <name evidence="1" type="ORF">LCGC14_2801780</name>
</gene>
<accession>A0A0F9BDV8</accession>
<dbReference type="EMBL" id="LAZR01052596">
    <property type="protein sequence ID" value="KKK82601.1"/>
    <property type="molecule type" value="Genomic_DNA"/>
</dbReference>
<evidence type="ECO:0000313" key="1">
    <source>
        <dbReference type="EMBL" id="KKK82601.1"/>
    </source>
</evidence>
<dbReference type="AlphaFoldDB" id="A0A0F9BDV8"/>
<proteinExistence type="predicted"/>
<comment type="caution">
    <text evidence="1">The sequence shown here is derived from an EMBL/GenBank/DDBJ whole genome shotgun (WGS) entry which is preliminary data.</text>
</comment>
<organism evidence="1">
    <name type="scientific">marine sediment metagenome</name>
    <dbReference type="NCBI Taxonomy" id="412755"/>
    <lineage>
        <taxon>unclassified sequences</taxon>
        <taxon>metagenomes</taxon>
        <taxon>ecological metagenomes</taxon>
    </lineage>
</organism>